<dbReference type="PaxDb" id="3635-A0A1U8N8T5"/>
<protein>
    <recommendedName>
        <fullName evidence="4">CRM domain-containing protein</fullName>
    </recommendedName>
</protein>
<feature type="region of interest" description="Disordered" evidence="3">
    <location>
        <begin position="249"/>
        <end position="271"/>
    </location>
</feature>
<sequence length="271" mass="30192">MAATLGLLLRPLCFSITRFHNKFPILQNSVLSSSSSSSSSSSLTLPRIHSLFITYSSNSSHNDSYPLSLLDKELNEDQDLEFESEEHDRNDEEDEDDDDDDDYGSENGEEGSPQNLGSEVVAENTEVKNVKLLNLTVKEKKELASYAHGLGKKLKCQLVGKSGVTDNVIFSFLETLEANELLKIKIHRTCPGELEDVVSQLEQATGSVVVGQIGRTVIIYKPSLTKMKAEEKKKEFQRAFIRRQSKLKPTLTNKGPLPRFSGRGRRGTSRV</sequence>
<name>A0A1U8N8T5_GOSHI</name>
<dbReference type="Proteomes" id="UP000818029">
    <property type="component" value="Chromosome D12"/>
</dbReference>
<proteinExistence type="predicted"/>
<feature type="compositionally biased region" description="Basic residues" evidence="3">
    <location>
        <begin position="262"/>
        <end position="271"/>
    </location>
</feature>
<evidence type="ECO:0000313" key="6">
    <source>
        <dbReference type="RefSeq" id="XP_016734288.1"/>
    </source>
</evidence>
<gene>
    <name evidence="6" type="primary">LOC107944987</name>
</gene>
<accession>A0A1U8N8T5</accession>
<dbReference type="FunFam" id="3.30.110.60:FF:000004">
    <property type="entry name" value="RNA-binding CRS1 / YhbY (CRM) domain protein"/>
    <property type="match status" value="1"/>
</dbReference>
<dbReference type="GO" id="GO:0009507">
    <property type="term" value="C:chloroplast"/>
    <property type="evidence" value="ECO:0007669"/>
    <property type="project" value="TreeGrafter"/>
</dbReference>
<dbReference type="SUPFAM" id="SSF75471">
    <property type="entry name" value="YhbY-like"/>
    <property type="match status" value="1"/>
</dbReference>
<dbReference type="SMART" id="SM01103">
    <property type="entry name" value="CRS1_YhbY"/>
    <property type="match status" value="1"/>
</dbReference>
<evidence type="ECO:0000259" key="4">
    <source>
        <dbReference type="PROSITE" id="PS51295"/>
    </source>
</evidence>
<dbReference type="KEGG" id="ghi:107944987"/>
<dbReference type="OrthoDB" id="2020593at2759"/>
<evidence type="ECO:0000256" key="1">
    <source>
        <dbReference type="ARBA" id="ARBA00022884"/>
    </source>
</evidence>
<dbReference type="PANTHER" id="PTHR47714:SF1">
    <property type="entry name" value="RNA-BINDING CRS1 _ YHBY (CRM) DOMAIN PROTEIN"/>
    <property type="match status" value="1"/>
</dbReference>
<evidence type="ECO:0000313" key="5">
    <source>
        <dbReference type="Proteomes" id="UP000818029"/>
    </source>
</evidence>
<dbReference type="Pfam" id="PF01985">
    <property type="entry name" value="CRS1_YhbY"/>
    <property type="match status" value="1"/>
</dbReference>
<keyword evidence="1 2" id="KW-0694">RNA-binding</keyword>
<organism evidence="5 6">
    <name type="scientific">Gossypium hirsutum</name>
    <name type="common">Upland cotton</name>
    <name type="synonym">Gossypium mexicanum</name>
    <dbReference type="NCBI Taxonomy" id="3635"/>
    <lineage>
        <taxon>Eukaryota</taxon>
        <taxon>Viridiplantae</taxon>
        <taxon>Streptophyta</taxon>
        <taxon>Embryophyta</taxon>
        <taxon>Tracheophyta</taxon>
        <taxon>Spermatophyta</taxon>
        <taxon>Magnoliopsida</taxon>
        <taxon>eudicotyledons</taxon>
        <taxon>Gunneridae</taxon>
        <taxon>Pentapetalae</taxon>
        <taxon>rosids</taxon>
        <taxon>malvids</taxon>
        <taxon>Malvales</taxon>
        <taxon>Malvaceae</taxon>
        <taxon>Malvoideae</taxon>
        <taxon>Gossypium</taxon>
    </lineage>
</organism>
<dbReference type="InterPro" id="IPR001890">
    <property type="entry name" value="RNA-binding_CRM"/>
</dbReference>
<dbReference type="GeneID" id="107944987"/>
<dbReference type="GO" id="GO:0003723">
    <property type="term" value="F:RNA binding"/>
    <property type="evidence" value="ECO:0007669"/>
    <property type="project" value="UniProtKB-UniRule"/>
</dbReference>
<dbReference type="PANTHER" id="PTHR47714">
    <property type="entry name" value="CRS1/YHBY DOMAIN CONTAINING PROTEIN, EXPRESSED"/>
    <property type="match status" value="1"/>
</dbReference>
<feature type="compositionally biased region" description="Acidic residues" evidence="3">
    <location>
        <begin position="79"/>
        <end position="109"/>
    </location>
</feature>
<dbReference type="SMR" id="A0A1U8N8T5"/>
<evidence type="ECO:0000256" key="2">
    <source>
        <dbReference type="PROSITE-ProRule" id="PRU00626"/>
    </source>
</evidence>
<dbReference type="Gene3D" id="3.30.110.60">
    <property type="entry name" value="YhbY-like"/>
    <property type="match status" value="1"/>
</dbReference>
<evidence type="ECO:0000256" key="3">
    <source>
        <dbReference type="SAM" id="MobiDB-lite"/>
    </source>
</evidence>
<reference evidence="5" key="1">
    <citation type="journal article" date="2020" name="Nat. Genet.">
        <title>Genomic diversifications of five Gossypium allopolyploid species and their impact on cotton improvement.</title>
        <authorList>
            <person name="Chen Z.J."/>
            <person name="Sreedasyam A."/>
            <person name="Ando A."/>
            <person name="Song Q."/>
            <person name="De Santiago L.M."/>
            <person name="Hulse-Kemp A.M."/>
            <person name="Ding M."/>
            <person name="Ye W."/>
            <person name="Kirkbride R.C."/>
            <person name="Jenkins J."/>
            <person name="Plott C."/>
            <person name="Lovell J."/>
            <person name="Lin Y.M."/>
            <person name="Vaughn R."/>
            <person name="Liu B."/>
            <person name="Simpson S."/>
            <person name="Scheffler B.E."/>
            <person name="Wen L."/>
            <person name="Saski C.A."/>
            <person name="Grover C.E."/>
            <person name="Hu G."/>
            <person name="Conover J.L."/>
            <person name="Carlson J.W."/>
            <person name="Shu S."/>
            <person name="Boston L.B."/>
            <person name="Williams M."/>
            <person name="Peterson D.G."/>
            <person name="McGee K."/>
            <person name="Jones D.C."/>
            <person name="Wendel J.F."/>
            <person name="Stelly D.M."/>
            <person name="Grimwood J."/>
            <person name="Schmutz J."/>
        </authorList>
    </citation>
    <scope>NUCLEOTIDE SEQUENCE [LARGE SCALE GENOMIC DNA]</scope>
    <source>
        <strain evidence="5">cv. TM-1</strain>
    </source>
</reference>
<dbReference type="InterPro" id="IPR035920">
    <property type="entry name" value="YhbY-like_sf"/>
</dbReference>
<dbReference type="STRING" id="3635.A0A1U8N8T5"/>
<dbReference type="AlphaFoldDB" id="A0A1U8N8T5"/>
<feature type="domain" description="CRM" evidence="4">
    <location>
        <begin position="133"/>
        <end position="232"/>
    </location>
</feature>
<reference evidence="6" key="2">
    <citation type="submission" date="2025-08" db="UniProtKB">
        <authorList>
            <consortium name="RefSeq"/>
        </authorList>
    </citation>
    <scope>IDENTIFICATION</scope>
</reference>
<dbReference type="RefSeq" id="XP_016734288.1">
    <property type="nucleotide sequence ID" value="XM_016878799.2"/>
</dbReference>
<dbReference type="PROSITE" id="PS51295">
    <property type="entry name" value="CRM"/>
    <property type="match status" value="1"/>
</dbReference>
<keyword evidence="5" id="KW-1185">Reference proteome</keyword>
<feature type="region of interest" description="Disordered" evidence="3">
    <location>
        <begin position="79"/>
        <end position="121"/>
    </location>
</feature>